<feature type="domain" description="HTH rpiR-type" evidence="4">
    <location>
        <begin position="18"/>
        <end position="94"/>
    </location>
</feature>
<dbReference type="RefSeq" id="WP_267991019.1">
    <property type="nucleotide sequence ID" value="NZ_JAPJZI010000001.1"/>
</dbReference>
<evidence type="ECO:0000313" key="6">
    <source>
        <dbReference type="EMBL" id="MDA5399592.1"/>
    </source>
</evidence>
<dbReference type="InterPro" id="IPR001347">
    <property type="entry name" value="SIS_dom"/>
</dbReference>
<keyword evidence="3" id="KW-0804">Transcription</keyword>
<organism evidence="6 7">
    <name type="scientific">Hoeflea prorocentri</name>
    <dbReference type="NCBI Taxonomy" id="1922333"/>
    <lineage>
        <taxon>Bacteria</taxon>
        <taxon>Pseudomonadati</taxon>
        <taxon>Pseudomonadota</taxon>
        <taxon>Alphaproteobacteria</taxon>
        <taxon>Hyphomicrobiales</taxon>
        <taxon>Rhizobiaceae</taxon>
        <taxon>Hoeflea</taxon>
    </lineage>
</organism>
<dbReference type="InterPro" id="IPR036388">
    <property type="entry name" value="WH-like_DNA-bd_sf"/>
</dbReference>
<dbReference type="CDD" id="cd05013">
    <property type="entry name" value="SIS_RpiR"/>
    <property type="match status" value="1"/>
</dbReference>
<dbReference type="GO" id="GO:0097367">
    <property type="term" value="F:carbohydrate derivative binding"/>
    <property type="evidence" value="ECO:0007669"/>
    <property type="project" value="InterPro"/>
</dbReference>
<dbReference type="GO" id="GO:1901135">
    <property type="term" value="P:carbohydrate derivative metabolic process"/>
    <property type="evidence" value="ECO:0007669"/>
    <property type="project" value="InterPro"/>
</dbReference>
<feature type="domain" description="SIS" evidence="5">
    <location>
        <begin position="152"/>
        <end position="288"/>
    </location>
</feature>
<dbReference type="Pfam" id="PF01380">
    <property type="entry name" value="SIS"/>
    <property type="match status" value="1"/>
</dbReference>
<evidence type="ECO:0000313" key="7">
    <source>
        <dbReference type="Proteomes" id="UP001151234"/>
    </source>
</evidence>
<keyword evidence="2" id="KW-0238">DNA-binding</keyword>
<dbReference type="SUPFAM" id="SSF46689">
    <property type="entry name" value="Homeodomain-like"/>
    <property type="match status" value="1"/>
</dbReference>
<sequence length="288" mass="31701">MPKTKQAPKSQKPIEDYASLVETLMVRQKSLPKRLNQIAQFFLNNPEDVAIYNIVGLSKLAGVPAANITRFAKELGFAGFADLQDVFRQRLVGPRMTYADRIKALGDARIKSGENELDLEQPRAIFDTFVQTAVDSLLRLREDVDDGALQSFVDAMADCEAIHICAARGAFGIGAYSFYGLAKVGKPVHLIDNLGAMRVEQVRAIRKNDAVLLLTFDDYTAETVDVAEMAAERQIPVLAITDNELSPVVGLADHVLYVKEAHLGHFRSQVPAFVLCQSLIVSLSRKLA</sequence>
<dbReference type="EMBL" id="JAPJZI010000001">
    <property type="protein sequence ID" value="MDA5399592.1"/>
    <property type="molecule type" value="Genomic_DNA"/>
</dbReference>
<dbReference type="AlphaFoldDB" id="A0A9X3ZHG3"/>
<evidence type="ECO:0000259" key="5">
    <source>
        <dbReference type="PROSITE" id="PS51464"/>
    </source>
</evidence>
<dbReference type="GO" id="GO:0003700">
    <property type="term" value="F:DNA-binding transcription factor activity"/>
    <property type="evidence" value="ECO:0007669"/>
    <property type="project" value="InterPro"/>
</dbReference>
<dbReference type="Pfam" id="PF01418">
    <property type="entry name" value="HTH_6"/>
    <property type="match status" value="1"/>
</dbReference>
<dbReference type="Gene3D" id="1.10.10.10">
    <property type="entry name" value="Winged helix-like DNA-binding domain superfamily/Winged helix DNA-binding domain"/>
    <property type="match status" value="1"/>
</dbReference>
<proteinExistence type="predicted"/>
<evidence type="ECO:0000256" key="1">
    <source>
        <dbReference type="ARBA" id="ARBA00023015"/>
    </source>
</evidence>
<dbReference type="PROSITE" id="PS51071">
    <property type="entry name" value="HTH_RPIR"/>
    <property type="match status" value="1"/>
</dbReference>
<dbReference type="InterPro" id="IPR000281">
    <property type="entry name" value="HTH_RpiR"/>
</dbReference>
<dbReference type="PROSITE" id="PS51464">
    <property type="entry name" value="SIS"/>
    <property type="match status" value="1"/>
</dbReference>
<protein>
    <submittedName>
        <fullName evidence="6">MurR/RpiR family transcriptional regulator</fullName>
    </submittedName>
</protein>
<dbReference type="PANTHER" id="PTHR30514">
    <property type="entry name" value="GLUCOKINASE"/>
    <property type="match status" value="1"/>
</dbReference>
<dbReference type="InterPro" id="IPR047640">
    <property type="entry name" value="RpiR-like"/>
</dbReference>
<dbReference type="Proteomes" id="UP001151234">
    <property type="component" value="Unassembled WGS sequence"/>
</dbReference>
<name>A0A9X3ZHG3_9HYPH</name>
<dbReference type="PANTHER" id="PTHR30514:SF18">
    <property type="entry name" value="RPIR-FAMILY TRANSCRIPTIONAL REGULATOR"/>
    <property type="match status" value="1"/>
</dbReference>
<gene>
    <name evidence="6" type="ORF">OQ273_13490</name>
</gene>
<evidence type="ECO:0000259" key="4">
    <source>
        <dbReference type="PROSITE" id="PS51071"/>
    </source>
</evidence>
<dbReference type="InterPro" id="IPR046348">
    <property type="entry name" value="SIS_dom_sf"/>
</dbReference>
<dbReference type="Gene3D" id="3.40.50.10490">
    <property type="entry name" value="Glucose-6-phosphate isomerase like protein, domain 1"/>
    <property type="match status" value="1"/>
</dbReference>
<accession>A0A9X3ZHG3</accession>
<dbReference type="SUPFAM" id="SSF53697">
    <property type="entry name" value="SIS domain"/>
    <property type="match status" value="1"/>
</dbReference>
<evidence type="ECO:0000256" key="2">
    <source>
        <dbReference type="ARBA" id="ARBA00023125"/>
    </source>
</evidence>
<comment type="caution">
    <text evidence="6">The sequence shown here is derived from an EMBL/GenBank/DDBJ whole genome shotgun (WGS) entry which is preliminary data.</text>
</comment>
<dbReference type="GO" id="GO:0003677">
    <property type="term" value="F:DNA binding"/>
    <property type="evidence" value="ECO:0007669"/>
    <property type="project" value="UniProtKB-KW"/>
</dbReference>
<dbReference type="InterPro" id="IPR009057">
    <property type="entry name" value="Homeodomain-like_sf"/>
</dbReference>
<dbReference type="InterPro" id="IPR035472">
    <property type="entry name" value="RpiR-like_SIS"/>
</dbReference>
<keyword evidence="1" id="KW-0805">Transcription regulation</keyword>
<reference evidence="6" key="1">
    <citation type="submission" date="2022-11" db="EMBL/GenBank/DDBJ databases">
        <title>Draft genome sequence of Hoeflea poritis E7-10 and Hoeflea prorocentri PM5-8, separated from scleractinian coral Porites lutea and marine dinoflagellate.</title>
        <authorList>
            <person name="Zhang G."/>
            <person name="Wei Q."/>
            <person name="Cai L."/>
        </authorList>
    </citation>
    <scope>NUCLEOTIDE SEQUENCE</scope>
    <source>
        <strain evidence="6">PM5-8</strain>
    </source>
</reference>
<keyword evidence="7" id="KW-1185">Reference proteome</keyword>
<evidence type="ECO:0000256" key="3">
    <source>
        <dbReference type="ARBA" id="ARBA00023163"/>
    </source>
</evidence>